<accession>A0ABW2CIV4</accession>
<dbReference type="InterPro" id="IPR011990">
    <property type="entry name" value="TPR-like_helical_dom_sf"/>
</dbReference>
<dbReference type="InterPro" id="IPR000719">
    <property type="entry name" value="Prot_kinase_dom"/>
</dbReference>
<keyword evidence="7" id="KW-1185">Reference proteome</keyword>
<comment type="caution">
    <text evidence="6">The sequence shown here is derived from an EMBL/GenBank/DDBJ whole genome shotgun (WGS) entry which is preliminary data.</text>
</comment>
<dbReference type="SUPFAM" id="SSF48452">
    <property type="entry name" value="TPR-like"/>
    <property type="match status" value="2"/>
</dbReference>
<dbReference type="InterPro" id="IPR008271">
    <property type="entry name" value="Ser/Thr_kinase_AS"/>
</dbReference>
<evidence type="ECO:0000256" key="4">
    <source>
        <dbReference type="SAM" id="MobiDB-lite"/>
    </source>
</evidence>
<dbReference type="Pfam" id="PF13371">
    <property type="entry name" value="TPR_9"/>
    <property type="match status" value="1"/>
</dbReference>
<feature type="region of interest" description="Disordered" evidence="4">
    <location>
        <begin position="721"/>
        <end position="740"/>
    </location>
</feature>
<dbReference type="Gene3D" id="1.25.40.10">
    <property type="entry name" value="Tetratricopeptide repeat domain"/>
    <property type="match status" value="3"/>
</dbReference>
<dbReference type="InterPro" id="IPR011009">
    <property type="entry name" value="Kinase-like_dom_sf"/>
</dbReference>
<protein>
    <submittedName>
        <fullName evidence="6">Tetratricopeptide repeat protein</fullName>
    </submittedName>
</protein>
<dbReference type="SMART" id="SM00028">
    <property type="entry name" value="TPR"/>
    <property type="match status" value="12"/>
</dbReference>
<dbReference type="PANTHER" id="PTHR44858">
    <property type="entry name" value="TETRATRICOPEPTIDE REPEAT PROTEIN 6"/>
    <property type="match status" value="1"/>
</dbReference>
<proteinExistence type="predicted"/>
<feature type="repeat" description="TPR" evidence="3">
    <location>
        <begin position="625"/>
        <end position="658"/>
    </location>
</feature>
<gene>
    <name evidence="6" type="ORF">ACFQKB_18380</name>
</gene>
<feature type="repeat" description="TPR" evidence="3">
    <location>
        <begin position="455"/>
        <end position="488"/>
    </location>
</feature>
<feature type="repeat" description="TPR" evidence="3">
    <location>
        <begin position="659"/>
        <end position="692"/>
    </location>
</feature>
<dbReference type="Pfam" id="PF13432">
    <property type="entry name" value="TPR_16"/>
    <property type="match status" value="4"/>
</dbReference>
<dbReference type="Pfam" id="PF13181">
    <property type="entry name" value="TPR_8"/>
    <property type="match status" value="1"/>
</dbReference>
<feature type="repeat" description="TPR" evidence="3">
    <location>
        <begin position="591"/>
        <end position="624"/>
    </location>
</feature>
<keyword evidence="1" id="KW-0677">Repeat</keyword>
<name>A0ABW2CIV4_9ACTN</name>
<feature type="repeat" description="TPR" evidence="3">
    <location>
        <begin position="693"/>
        <end position="726"/>
    </location>
</feature>
<evidence type="ECO:0000313" key="7">
    <source>
        <dbReference type="Proteomes" id="UP001596380"/>
    </source>
</evidence>
<dbReference type="SMART" id="SM00220">
    <property type="entry name" value="S_TKc"/>
    <property type="match status" value="1"/>
</dbReference>
<evidence type="ECO:0000256" key="3">
    <source>
        <dbReference type="PROSITE-ProRule" id="PRU00339"/>
    </source>
</evidence>
<dbReference type="Pfam" id="PF00069">
    <property type="entry name" value="Pkinase"/>
    <property type="match status" value="1"/>
</dbReference>
<evidence type="ECO:0000259" key="5">
    <source>
        <dbReference type="PROSITE" id="PS50011"/>
    </source>
</evidence>
<dbReference type="CDD" id="cd14014">
    <property type="entry name" value="STKc_PknB_like"/>
    <property type="match status" value="1"/>
</dbReference>
<evidence type="ECO:0000256" key="1">
    <source>
        <dbReference type="ARBA" id="ARBA00022737"/>
    </source>
</evidence>
<organism evidence="6 7">
    <name type="scientific">Actinomadura yumaensis</name>
    <dbReference type="NCBI Taxonomy" id="111807"/>
    <lineage>
        <taxon>Bacteria</taxon>
        <taxon>Bacillati</taxon>
        <taxon>Actinomycetota</taxon>
        <taxon>Actinomycetes</taxon>
        <taxon>Streptosporangiales</taxon>
        <taxon>Thermomonosporaceae</taxon>
        <taxon>Actinomadura</taxon>
    </lineage>
</organism>
<dbReference type="InterPro" id="IPR019734">
    <property type="entry name" value="TPR_rpt"/>
</dbReference>
<keyword evidence="2 3" id="KW-0802">TPR repeat</keyword>
<dbReference type="EMBL" id="JBHSXS010000009">
    <property type="protein sequence ID" value="MFC6881731.1"/>
    <property type="molecule type" value="Genomic_DNA"/>
</dbReference>
<dbReference type="InterPro" id="IPR050498">
    <property type="entry name" value="Ycf3"/>
</dbReference>
<dbReference type="PROSITE" id="PS50011">
    <property type="entry name" value="PROTEIN_KINASE_DOM"/>
    <property type="match status" value="1"/>
</dbReference>
<feature type="repeat" description="TPR" evidence="3">
    <location>
        <begin position="39"/>
        <end position="72"/>
    </location>
</feature>
<dbReference type="Gene3D" id="1.10.510.10">
    <property type="entry name" value="Transferase(Phosphotransferase) domain 1"/>
    <property type="match status" value="1"/>
</dbReference>
<dbReference type="PANTHER" id="PTHR44858:SF1">
    <property type="entry name" value="UDP-N-ACETYLGLUCOSAMINE--PEPTIDE N-ACETYLGLUCOSAMINYLTRANSFERASE SPINDLY-RELATED"/>
    <property type="match status" value="1"/>
</dbReference>
<feature type="domain" description="Protein kinase" evidence="5">
    <location>
        <begin position="108"/>
        <end position="397"/>
    </location>
</feature>
<dbReference type="SUPFAM" id="SSF56112">
    <property type="entry name" value="Protein kinase-like (PK-like)"/>
    <property type="match status" value="1"/>
</dbReference>
<dbReference type="PROSITE" id="PS00108">
    <property type="entry name" value="PROTEIN_KINASE_ST"/>
    <property type="match status" value="1"/>
</dbReference>
<reference evidence="7" key="1">
    <citation type="journal article" date="2019" name="Int. J. Syst. Evol. Microbiol.">
        <title>The Global Catalogue of Microorganisms (GCM) 10K type strain sequencing project: providing services to taxonomists for standard genome sequencing and annotation.</title>
        <authorList>
            <consortium name="The Broad Institute Genomics Platform"/>
            <consortium name="The Broad Institute Genome Sequencing Center for Infectious Disease"/>
            <person name="Wu L."/>
            <person name="Ma J."/>
        </authorList>
    </citation>
    <scope>NUCLEOTIDE SEQUENCE [LARGE SCALE GENOMIC DNA]</scope>
    <source>
        <strain evidence="7">JCM 3369</strain>
    </source>
</reference>
<feature type="repeat" description="TPR" evidence="3">
    <location>
        <begin position="421"/>
        <end position="454"/>
    </location>
</feature>
<dbReference type="Proteomes" id="UP001596380">
    <property type="component" value="Unassembled WGS sequence"/>
</dbReference>
<dbReference type="PROSITE" id="PS50005">
    <property type="entry name" value="TPR"/>
    <property type="match status" value="7"/>
</dbReference>
<evidence type="ECO:0000256" key="2">
    <source>
        <dbReference type="ARBA" id="ARBA00022803"/>
    </source>
</evidence>
<dbReference type="RefSeq" id="WP_378063386.1">
    <property type="nucleotide sequence ID" value="NZ_JBHSXS010000009.1"/>
</dbReference>
<evidence type="ECO:0000313" key="6">
    <source>
        <dbReference type="EMBL" id="MFC6881731.1"/>
    </source>
</evidence>
<feature type="compositionally biased region" description="Basic and acidic residues" evidence="4">
    <location>
        <begin position="731"/>
        <end position="740"/>
    </location>
</feature>
<sequence length="740" mass="81506">MDISYRECFANGRRALAEGRLDEAVAAFRAAAILRPADAAAHLELATSLRRAGLIEAARQAFTRAIAVSPDGAAAVRARAALGELPPPPVERRNFRVGQRLHSQRQRVFEVVDIRVGGFGVVYIVRNLGDSGTRLALKTFNASYLWSDDDRRRFEREAATWISLQPHRNVVTATSVDLIEGFPCLEMEYVDGGDLSALLAAGPLKAERAVRLGIQFCDGMGHASRQLGLVHRDVKPANCLLTSDGTLKVTDFGLARAFDRPADAAHTGVPAGAAAFVTTVIGTPAYMAPEQFRPGQRLDTRTDIYAFGVMLHQMLTGELLAAGHAPRRQRWWRKREARLARIIGDCTAPRREDRPATFADVRAELEEVFPASAGPAAVPPSAAMLCERAIGQRHLGLHRQALATAEEGLRTVGDGERVMRGHLWQVKGLAHVDLGQYDDAVVAQDKAIELNPDEYSAWVCKGAALEKLSRSSEALACYDRAVELAPDEAYGWRGRASALLRLRRYKDGLVACERAAAIAPNDEEVLYFWAVTLRKLGRQDEALGIVERLLAVSPRYSQGWIEKANLLCVTGRADEAIICADRAAEIAPDDPVVLNNRGITLEKLRRFDEALACYDRVLRNEPDNGVSWHRRGAVLRELGRFEEALDGFARATDLAPREADVWCDRGVTMERLGRYEEALACYDRMAELAPDDGWAWFNRGVTLEKLDRLPEALASLEQAVRTAPDNATAAKARDRVQSKQ</sequence>